<name>A0A0C2D8E2_9BACT</name>
<comment type="caution">
    <text evidence="1">The sequence shown here is derived from an EMBL/GenBank/DDBJ whole genome shotgun (WGS) entry which is preliminary data.</text>
</comment>
<dbReference type="AlphaFoldDB" id="A0A0C2D8E2"/>
<organism evidence="1 2">
    <name type="scientific">Enhygromyxa salina</name>
    <dbReference type="NCBI Taxonomy" id="215803"/>
    <lineage>
        <taxon>Bacteria</taxon>
        <taxon>Pseudomonadati</taxon>
        <taxon>Myxococcota</taxon>
        <taxon>Polyangia</taxon>
        <taxon>Nannocystales</taxon>
        <taxon>Nannocystaceae</taxon>
        <taxon>Enhygromyxa</taxon>
    </lineage>
</organism>
<dbReference type="EMBL" id="JMCC02000002">
    <property type="protein sequence ID" value="KIG19376.1"/>
    <property type="molecule type" value="Genomic_DNA"/>
</dbReference>
<proteinExistence type="predicted"/>
<accession>A0A0C2D8E2</accession>
<reference evidence="1 2" key="1">
    <citation type="submission" date="2014-12" db="EMBL/GenBank/DDBJ databases">
        <title>Genome assembly of Enhygromyxa salina DSM 15201.</title>
        <authorList>
            <person name="Sharma G."/>
            <person name="Subramanian S."/>
        </authorList>
    </citation>
    <scope>NUCLEOTIDE SEQUENCE [LARGE SCALE GENOMIC DNA]</scope>
    <source>
        <strain evidence="1 2">DSM 15201</strain>
    </source>
</reference>
<gene>
    <name evidence="1" type="ORF">DB30_02657</name>
</gene>
<dbReference type="Proteomes" id="UP000031599">
    <property type="component" value="Unassembled WGS sequence"/>
</dbReference>
<sequence length="46" mass="5130">MLPTCWSLAASMLEHALTVKQATQLIASINSDRLHLRARHRTTASK</sequence>
<evidence type="ECO:0000313" key="1">
    <source>
        <dbReference type="EMBL" id="KIG19376.1"/>
    </source>
</evidence>
<evidence type="ECO:0000313" key="2">
    <source>
        <dbReference type="Proteomes" id="UP000031599"/>
    </source>
</evidence>
<protein>
    <submittedName>
        <fullName evidence="1">Uncharacterized protein</fullName>
    </submittedName>
</protein>